<dbReference type="Proteomes" id="UP000190777">
    <property type="component" value="Unassembled WGS sequence"/>
</dbReference>
<feature type="binding site" evidence="7 8">
    <location>
        <position position="310"/>
    </location>
    <ligand>
        <name>S-adenosyl-L-methionine</name>
        <dbReference type="ChEBI" id="CHEBI:59789"/>
    </ligand>
</feature>
<feature type="active site" description="Proton acceptor" evidence="7">
    <location>
        <position position="369"/>
    </location>
</feature>
<name>A0A378QRR1_9GAMM</name>
<dbReference type="FunFam" id="2.40.50.1070:FF:000001">
    <property type="entry name" value="tRNA/tmRNA (uracil-C(5))-methyltransferase"/>
    <property type="match status" value="1"/>
</dbReference>
<keyword evidence="1 7" id="KW-0489">Methyltransferase</keyword>
<comment type="function">
    <text evidence="7">Dual-specificity methyltransferase that catalyzes the formation of 5-methyluridine at position 54 (m5U54) in all tRNAs, and that of position 341 (m5U341) in tmRNA (transfer-mRNA).</text>
</comment>
<evidence type="ECO:0000313" key="12">
    <source>
        <dbReference type="Proteomes" id="UP000190777"/>
    </source>
</evidence>
<reference evidence="11 13" key="2">
    <citation type="submission" date="2018-06" db="EMBL/GenBank/DDBJ databases">
        <authorList>
            <consortium name="Pathogen Informatics"/>
            <person name="Doyle S."/>
        </authorList>
    </citation>
    <scope>NUCLEOTIDE SEQUENCE [LARGE SCALE GENOMIC DNA]</scope>
    <source>
        <strain evidence="11 13">NCTC11012</strain>
    </source>
</reference>
<evidence type="ECO:0000256" key="2">
    <source>
        <dbReference type="ARBA" id="ARBA00022679"/>
    </source>
</evidence>
<evidence type="ECO:0000256" key="7">
    <source>
        <dbReference type="HAMAP-Rule" id="MF_01011"/>
    </source>
</evidence>
<evidence type="ECO:0000256" key="8">
    <source>
        <dbReference type="PROSITE-ProRule" id="PRU01024"/>
    </source>
</evidence>
<evidence type="ECO:0000313" key="13">
    <source>
        <dbReference type="Proteomes" id="UP000254618"/>
    </source>
</evidence>
<keyword evidence="2 7" id="KW-0808">Transferase</keyword>
<evidence type="ECO:0000313" key="11">
    <source>
        <dbReference type="EMBL" id="STZ02053.1"/>
    </source>
</evidence>
<evidence type="ECO:0000256" key="4">
    <source>
        <dbReference type="ARBA" id="ARBA00022694"/>
    </source>
</evidence>
<feature type="active site" description="Nucleophile" evidence="7 8">
    <location>
        <position position="335"/>
    </location>
</feature>
<dbReference type="NCBIfam" id="TIGR02143">
    <property type="entry name" value="trmA_only"/>
    <property type="match status" value="1"/>
</dbReference>
<comment type="catalytic activity">
    <reaction evidence="6 7">
        <text>uridine(54) in tRNA + S-adenosyl-L-methionine = 5-methyluridine(54) in tRNA + S-adenosyl-L-homocysteine + H(+)</text>
        <dbReference type="Rhea" id="RHEA:42712"/>
        <dbReference type="Rhea" id="RHEA-COMP:10167"/>
        <dbReference type="Rhea" id="RHEA-COMP:10193"/>
        <dbReference type="ChEBI" id="CHEBI:15378"/>
        <dbReference type="ChEBI" id="CHEBI:57856"/>
        <dbReference type="ChEBI" id="CHEBI:59789"/>
        <dbReference type="ChEBI" id="CHEBI:65315"/>
        <dbReference type="ChEBI" id="CHEBI:74447"/>
        <dbReference type="EC" id="2.1.1.35"/>
    </reaction>
</comment>
<feature type="active site" evidence="9">
    <location>
        <position position="335"/>
    </location>
</feature>
<dbReference type="FunFam" id="3.40.50.150:FF:000012">
    <property type="entry name" value="tRNA/tmRNA (uracil-C(5))-methyltransferase"/>
    <property type="match status" value="1"/>
</dbReference>
<dbReference type="EC" id="2.1.1.35" evidence="7"/>
<comment type="similarity">
    <text evidence="7">Belongs to the class I-like SAM-binding methyltransferase superfamily. RNA M5U methyltransferase family. TrmA subfamily.</text>
</comment>
<keyword evidence="12" id="KW-1185">Reference proteome</keyword>
<dbReference type="InterPro" id="IPR030390">
    <property type="entry name" value="MeTrfase_TrmA_AS"/>
</dbReference>
<feature type="binding site" evidence="7 8">
    <location>
        <position position="227"/>
    </location>
    <ligand>
        <name>S-adenosyl-L-methionine</name>
        <dbReference type="ChEBI" id="CHEBI:59789"/>
    </ligand>
</feature>
<dbReference type="EMBL" id="UGQF01000001">
    <property type="protein sequence ID" value="STZ02053.1"/>
    <property type="molecule type" value="Genomic_DNA"/>
</dbReference>
<dbReference type="RefSeq" id="WP_079326224.1">
    <property type="nucleotide sequence ID" value="NZ_MXAP01000100.1"/>
</dbReference>
<dbReference type="SUPFAM" id="SSF53335">
    <property type="entry name" value="S-adenosyl-L-methionine-dependent methyltransferases"/>
    <property type="match status" value="1"/>
</dbReference>
<feature type="binding site" evidence="7 8">
    <location>
        <position position="248"/>
    </location>
    <ligand>
        <name>S-adenosyl-L-methionine</name>
        <dbReference type="ChEBI" id="CHEBI:59789"/>
    </ligand>
</feature>
<dbReference type="GO" id="GO:0005829">
    <property type="term" value="C:cytosol"/>
    <property type="evidence" value="ECO:0007669"/>
    <property type="project" value="TreeGrafter"/>
</dbReference>
<accession>A0A378QRR1</accession>
<evidence type="ECO:0000313" key="10">
    <source>
        <dbReference type="EMBL" id="OPH36055.1"/>
    </source>
</evidence>
<evidence type="ECO:0000256" key="9">
    <source>
        <dbReference type="PROSITE-ProRule" id="PRU10015"/>
    </source>
</evidence>
<dbReference type="EMBL" id="MXAP01000100">
    <property type="protein sequence ID" value="OPH36055.1"/>
    <property type="molecule type" value="Genomic_DNA"/>
</dbReference>
<keyword evidence="3 7" id="KW-0949">S-adenosyl-L-methionine</keyword>
<dbReference type="Pfam" id="PF05958">
    <property type="entry name" value="tRNA_U5-meth_tr"/>
    <property type="match status" value="1"/>
</dbReference>
<evidence type="ECO:0000256" key="3">
    <source>
        <dbReference type="ARBA" id="ARBA00022691"/>
    </source>
</evidence>
<dbReference type="InterPro" id="IPR011869">
    <property type="entry name" value="TrmA_MeTrfase"/>
</dbReference>
<dbReference type="PANTHER" id="PTHR47790">
    <property type="entry name" value="TRNA/TMRNA (URACIL-C(5))-METHYLTRANSFERASE"/>
    <property type="match status" value="1"/>
</dbReference>
<evidence type="ECO:0000256" key="1">
    <source>
        <dbReference type="ARBA" id="ARBA00022603"/>
    </source>
</evidence>
<dbReference type="GO" id="GO:0030697">
    <property type="term" value="F:tRNA (uracil(54)-C5)-methyltransferase activity, S-adenosyl methionine-dependent"/>
    <property type="evidence" value="ECO:0007669"/>
    <property type="project" value="UniProtKB-UniRule"/>
</dbReference>
<dbReference type="PROSITE" id="PS51687">
    <property type="entry name" value="SAM_MT_RNA_M5U"/>
    <property type="match status" value="1"/>
</dbReference>
<dbReference type="InterPro" id="IPR029063">
    <property type="entry name" value="SAM-dependent_MTases_sf"/>
</dbReference>
<sequence length="379" mass="43870">MTHTAFTHDDYHAQLSAKIDRISTQFAPFNPPALEVYESPISHFRQRAEFRIWHTERDGVDDMFYAMFERDGKSKKVIEITDFAIASRAINELMPVLLNELKQHSLLKDKLFQIDFLNTLHGQMLVTLIYHKKLDENWQVLADSLADKLKIKLVGRSRGQKLVLDDDFVIEKMSVDIKGQSQDFYYQQIEGGFSQPNAHVCRHMLNFACDVADNISQHDKKDLLELYCGNGNFTLPLSKYFNQVLATEMTKSSVNSAKWAIDYNKIANIAIARLSAQEFSQAHNGEREFRRLAESDIDIKSYDFNTVFVDPPRAGIDDETLKILANFDNIIYISCNPDTLFENLQFLNHTHEIKRFALFDQFPYTHHIESGVWLGRTHH</sequence>
<proteinExistence type="inferred from homology"/>
<evidence type="ECO:0000256" key="6">
    <source>
        <dbReference type="ARBA" id="ARBA00052788"/>
    </source>
</evidence>
<dbReference type="GO" id="GO:0000049">
    <property type="term" value="F:tRNA binding"/>
    <property type="evidence" value="ECO:0007669"/>
    <property type="project" value="TreeGrafter"/>
</dbReference>
<dbReference type="HAMAP" id="MF_01011">
    <property type="entry name" value="RNA_methyltr_TrmA"/>
    <property type="match status" value="1"/>
</dbReference>
<feature type="binding site" evidence="7">
    <location>
        <position position="232"/>
    </location>
    <ligand>
        <name>S-adenosyl-L-methionine</name>
        <dbReference type="ChEBI" id="CHEBI:59789"/>
    </ligand>
</feature>
<dbReference type="Gene3D" id="3.40.50.150">
    <property type="entry name" value="Vaccinia Virus protein VP39"/>
    <property type="match status" value="1"/>
</dbReference>
<dbReference type="GO" id="GO:0019843">
    <property type="term" value="F:rRNA binding"/>
    <property type="evidence" value="ECO:0007669"/>
    <property type="project" value="TreeGrafter"/>
</dbReference>
<dbReference type="PROSITE" id="PS01230">
    <property type="entry name" value="TRMA_1"/>
    <property type="match status" value="1"/>
</dbReference>
<feature type="binding site" evidence="7 8">
    <location>
        <position position="195"/>
    </location>
    <ligand>
        <name>S-adenosyl-L-methionine</name>
        <dbReference type="ChEBI" id="CHEBI:59789"/>
    </ligand>
</feature>
<organism evidence="11 13">
    <name type="scientific">Moraxella equi</name>
    <dbReference type="NCBI Taxonomy" id="60442"/>
    <lineage>
        <taxon>Bacteria</taxon>
        <taxon>Pseudomonadati</taxon>
        <taxon>Pseudomonadota</taxon>
        <taxon>Gammaproteobacteria</taxon>
        <taxon>Moraxellales</taxon>
        <taxon>Moraxellaceae</taxon>
        <taxon>Moraxella</taxon>
    </lineage>
</organism>
<dbReference type="Gene3D" id="2.40.50.1070">
    <property type="match status" value="1"/>
</dbReference>
<dbReference type="InterPro" id="IPR030391">
    <property type="entry name" value="MeTrfase_TrmA_CS"/>
</dbReference>
<gene>
    <name evidence="7 11" type="primary">trmA</name>
    <name evidence="10" type="ORF">B5J93_09870</name>
    <name evidence="11" type="ORF">NCTC11012_00276</name>
</gene>
<dbReference type="AlphaFoldDB" id="A0A378QRR1"/>
<dbReference type="PANTHER" id="PTHR47790:SF2">
    <property type="entry name" value="TRNA_TMRNA (URACIL-C(5))-METHYLTRANSFERASE"/>
    <property type="match status" value="1"/>
</dbReference>
<reference evidence="10 12" key="1">
    <citation type="submission" date="2017-03" db="EMBL/GenBank/DDBJ databases">
        <title>Draft genome sequence of Moraxella equi CCUG 4950T type strain.</title>
        <authorList>
            <person name="Salva-Serra F."/>
            <person name="Engstrom-Jakobsson H."/>
            <person name="Thorell K."/>
            <person name="Jaen-Luchoro D."/>
            <person name="Gonzales-Siles L."/>
            <person name="Karlsson R."/>
            <person name="Yazdan S."/>
            <person name="Boulund F."/>
            <person name="Johnning A."/>
            <person name="Engstrand L."/>
            <person name="Kristiansson E."/>
            <person name="Moore E."/>
        </authorList>
    </citation>
    <scope>NUCLEOTIDE SEQUENCE [LARGE SCALE GENOMIC DNA]</scope>
    <source>
        <strain evidence="10 12">CCUG 4950</strain>
    </source>
</reference>
<evidence type="ECO:0000256" key="5">
    <source>
        <dbReference type="ARBA" id="ARBA00051255"/>
    </source>
</evidence>
<dbReference type="InterPro" id="IPR010280">
    <property type="entry name" value="U5_MeTrfase_fam"/>
</dbReference>
<dbReference type="GO" id="GO:0030488">
    <property type="term" value="P:tRNA methylation"/>
    <property type="evidence" value="ECO:0007669"/>
    <property type="project" value="UniProtKB-UniRule"/>
</dbReference>
<keyword evidence="4 7" id="KW-0819">tRNA processing</keyword>
<comment type="catalytic activity">
    <reaction evidence="5 7">
        <text>uridine(341) in tmRNA + S-adenosyl-L-methionine = 5-methyluridine(341) in tmRNA + S-adenosyl-L-homocysteine + H(+)</text>
        <dbReference type="Rhea" id="RHEA:43612"/>
        <dbReference type="Rhea" id="RHEA-COMP:10630"/>
        <dbReference type="Rhea" id="RHEA-COMP:10631"/>
        <dbReference type="ChEBI" id="CHEBI:15378"/>
        <dbReference type="ChEBI" id="CHEBI:57856"/>
        <dbReference type="ChEBI" id="CHEBI:59789"/>
        <dbReference type="ChEBI" id="CHEBI:65315"/>
        <dbReference type="ChEBI" id="CHEBI:74447"/>
    </reaction>
</comment>
<protein>
    <recommendedName>
        <fullName evidence="7">tRNA/tmRNA (uracil-C(5))-methyltransferase</fullName>
        <ecNumber evidence="7">2.1.1.35</ecNumber>
    </recommendedName>
    <alternativeName>
        <fullName evidence="7">tRNA (uracil(54)-C(5))-methyltransferase</fullName>
    </alternativeName>
    <alternativeName>
        <fullName evidence="7">tRNA(m5U54)-methyltransferase</fullName>
        <shortName evidence="7">RUMT</shortName>
    </alternativeName>
    <alternativeName>
        <fullName evidence="7">tmRNA (uracil(341)-C(5))-methyltransferase</fullName>
    </alternativeName>
</protein>
<dbReference type="PROSITE" id="PS01231">
    <property type="entry name" value="TRMA_2"/>
    <property type="match status" value="1"/>
</dbReference>
<dbReference type="Proteomes" id="UP000254618">
    <property type="component" value="Unassembled WGS sequence"/>
</dbReference>